<sequence length="70" mass="8364">DNFNYIETKILHHRGDVRRALVLADIMMLDKTRIIEDKNENLFYDLTLLIGKDYMILPSYRNAVLHQQPF</sequence>
<protein>
    <submittedName>
        <fullName evidence="1">Uncharacterized protein</fullName>
    </submittedName>
</protein>
<gene>
    <name evidence="1" type="ORF">METZ01_LOCUS493780</name>
</gene>
<dbReference type="AlphaFoldDB" id="A0A383D8R3"/>
<accession>A0A383D8R3</accession>
<name>A0A383D8R3_9ZZZZ</name>
<dbReference type="EMBL" id="UINC01215301">
    <property type="protein sequence ID" value="SVE40926.1"/>
    <property type="molecule type" value="Genomic_DNA"/>
</dbReference>
<reference evidence="1" key="1">
    <citation type="submission" date="2018-05" db="EMBL/GenBank/DDBJ databases">
        <authorList>
            <person name="Lanie J.A."/>
            <person name="Ng W.-L."/>
            <person name="Kazmierczak K.M."/>
            <person name="Andrzejewski T.M."/>
            <person name="Davidsen T.M."/>
            <person name="Wayne K.J."/>
            <person name="Tettelin H."/>
            <person name="Glass J.I."/>
            <person name="Rusch D."/>
            <person name="Podicherti R."/>
            <person name="Tsui H.-C.T."/>
            <person name="Winkler M.E."/>
        </authorList>
    </citation>
    <scope>NUCLEOTIDE SEQUENCE</scope>
</reference>
<evidence type="ECO:0000313" key="1">
    <source>
        <dbReference type="EMBL" id="SVE40926.1"/>
    </source>
</evidence>
<organism evidence="1">
    <name type="scientific">marine metagenome</name>
    <dbReference type="NCBI Taxonomy" id="408172"/>
    <lineage>
        <taxon>unclassified sequences</taxon>
        <taxon>metagenomes</taxon>
        <taxon>ecological metagenomes</taxon>
    </lineage>
</organism>
<proteinExistence type="predicted"/>
<feature type="non-terminal residue" evidence="1">
    <location>
        <position position="1"/>
    </location>
</feature>